<evidence type="ECO:0000256" key="3">
    <source>
        <dbReference type="ARBA" id="ARBA00022692"/>
    </source>
</evidence>
<evidence type="ECO:0000313" key="15">
    <source>
        <dbReference type="Proteomes" id="UP000261560"/>
    </source>
</evidence>
<feature type="chain" id="PRO_5017438309" description="EGF-like domain-containing protein" evidence="12">
    <location>
        <begin position="32"/>
        <end position="215"/>
    </location>
</feature>
<dbReference type="OMA" id="CHDRIAG"/>
<dbReference type="PROSITE" id="PS01187">
    <property type="entry name" value="EGF_CA"/>
    <property type="match status" value="1"/>
</dbReference>
<feature type="domain" description="EGF-like" evidence="13">
    <location>
        <begin position="169"/>
        <end position="206"/>
    </location>
</feature>
<dbReference type="InterPro" id="IPR000152">
    <property type="entry name" value="EGF-type_Asp/Asn_hydroxyl_site"/>
</dbReference>
<organism evidence="14 15">
    <name type="scientific">Oryzias melastigma</name>
    <name type="common">Marine medaka</name>
    <dbReference type="NCBI Taxonomy" id="30732"/>
    <lineage>
        <taxon>Eukaryota</taxon>
        <taxon>Metazoa</taxon>
        <taxon>Chordata</taxon>
        <taxon>Craniata</taxon>
        <taxon>Vertebrata</taxon>
        <taxon>Euteleostomi</taxon>
        <taxon>Actinopterygii</taxon>
        <taxon>Neopterygii</taxon>
        <taxon>Teleostei</taxon>
        <taxon>Neoteleostei</taxon>
        <taxon>Acanthomorphata</taxon>
        <taxon>Ovalentaria</taxon>
        <taxon>Atherinomorphae</taxon>
        <taxon>Beloniformes</taxon>
        <taxon>Adrianichthyidae</taxon>
        <taxon>Oryziinae</taxon>
        <taxon>Oryzias</taxon>
    </lineage>
</organism>
<dbReference type="STRING" id="30732.ENSOMEP00000033676"/>
<dbReference type="CDD" id="cd00054">
    <property type="entry name" value="EGF_CA"/>
    <property type="match status" value="2"/>
</dbReference>
<keyword evidence="4 12" id="KW-0732">Signal</keyword>
<feature type="disulfide bond" evidence="11">
    <location>
        <begin position="48"/>
        <end position="57"/>
    </location>
</feature>
<dbReference type="AlphaFoldDB" id="A0A3B3DUQ7"/>
<keyword evidence="3" id="KW-0812">Transmembrane</keyword>
<dbReference type="Gene3D" id="2.10.25.10">
    <property type="entry name" value="Laminin"/>
    <property type="match status" value="4"/>
</dbReference>
<keyword evidence="2 11" id="KW-0245">EGF-like domain</keyword>
<sequence>MRRAETCTCSNLPSPFLPFPVFLLPSAICAAGCSEEHGSCTSPGQCKCQQGWRGKLCDECTPHPGCDHGTCQQPWQCNCKEGWGGLLCNQDLNYCTNHKPCKNGASCTNTGKGSYTCACRPGYLGKDCETETNECDSNPCKNGGSCKDLENGYSCACPQGFYGTNCEVSAMTCADGPCFNGGTCMEEATGGYSCRCPKKTSSTSSPKNSSFEVHK</sequence>
<dbReference type="SMART" id="SM00179">
    <property type="entry name" value="EGF_CA"/>
    <property type="match status" value="2"/>
</dbReference>
<proteinExistence type="predicted"/>
<evidence type="ECO:0000256" key="12">
    <source>
        <dbReference type="SAM" id="SignalP"/>
    </source>
</evidence>
<dbReference type="PROSITE" id="PS50026">
    <property type="entry name" value="EGF_3"/>
    <property type="match status" value="4"/>
</dbReference>
<evidence type="ECO:0000256" key="8">
    <source>
        <dbReference type="ARBA" id="ARBA00023136"/>
    </source>
</evidence>
<dbReference type="PROSITE" id="PS01186">
    <property type="entry name" value="EGF_2"/>
    <property type="match status" value="3"/>
</dbReference>
<dbReference type="FunFam" id="2.10.25.10:FF:000018">
    <property type="entry name" value="Delta-like 1"/>
    <property type="match status" value="1"/>
</dbReference>
<feature type="domain" description="EGF-like" evidence="13">
    <location>
        <begin position="25"/>
        <end position="58"/>
    </location>
</feature>
<dbReference type="InterPro" id="IPR001881">
    <property type="entry name" value="EGF-like_Ca-bd_dom"/>
</dbReference>
<dbReference type="InterPro" id="IPR000742">
    <property type="entry name" value="EGF"/>
</dbReference>
<comment type="subcellular location">
    <subcellularLocation>
        <location evidence="1">Membrane</location>
        <topology evidence="1">Single-pass type I membrane protein</topology>
    </subcellularLocation>
</comment>
<reference evidence="14" key="2">
    <citation type="submission" date="2025-09" db="UniProtKB">
        <authorList>
            <consortium name="Ensembl"/>
        </authorList>
    </citation>
    <scope>IDENTIFICATION</scope>
</reference>
<evidence type="ECO:0000256" key="2">
    <source>
        <dbReference type="ARBA" id="ARBA00022536"/>
    </source>
</evidence>
<protein>
    <recommendedName>
        <fullName evidence="13">EGF-like domain-containing protein</fullName>
    </recommendedName>
</protein>
<dbReference type="SUPFAM" id="SSF57196">
    <property type="entry name" value="EGF/Laminin"/>
    <property type="match status" value="1"/>
</dbReference>
<dbReference type="GO" id="GO:0007417">
    <property type="term" value="P:central nervous system development"/>
    <property type="evidence" value="ECO:0007669"/>
    <property type="project" value="UniProtKB-ARBA"/>
</dbReference>
<keyword evidence="10" id="KW-0325">Glycoprotein</keyword>
<feature type="domain" description="EGF-like" evidence="13">
    <location>
        <begin position="131"/>
        <end position="167"/>
    </location>
</feature>
<dbReference type="PROSITE" id="PS00022">
    <property type="entry name" value="EGF_1"/>
    <property type="match status" value="4"/>
</dbReference>
<dbReference type="Pfam" id="PF21700">
    <property type="entry name" value="EGF_DL_JAG"/>
    <property type="match status" value="2"/>
</dbReference>
<keyword evidence="5" id="KW-0677">Repeat</keyword>
<dbReference type="PROSITE" id="PS00010">
    <property type="entry name" value="ASX_HYDROXYL"/>
    <property type="match status" value="1"/>
</dbReference>
<keyword evidence="9 11" id="KW-1015">Disulfide bond</keyword>
<evidence type="ECO:0000256" key="7">
    <source>
        <dbReference type="ARBA" id="ARBA00022989"/>
    </source>
</evidence>
<feature type="signal peptide" evidence="12">
    <location>
        <begin position="1"/>
        <end position="31"/>
    </location>
</feature>
<keyword evidence="7" id="KW-1133">Transmembrane helix</keyword>
<evidence type="ECO:0000256" key="6">
    <source>
        <dbReference type="ARBA" id="ARBA00022837"/>
    </source>
</evidence>
<keyword evidence="8" id="KW-0472">Membrane</keyword>
<reference evidence="14" key="1">
    <citation type="submission" date="2025-08" db="UniProtKB">
        <authorList>
            <consortium name="Ensembl"/>
        </authorList>
    </citation>
    <scope>IDENTIFICATION</scope>
</reference>
<evidence type="ECO:0000256" key="11">
    <source>
        <dbReference type="PROSITE-ProRule" id="PRU00076"/>
    </source>
</evidence>
<dbReference type="PANTHER" id="PTHR12916:SF4">
    <property type="entry name" value="UNINFLATABLE, ISOFORM C"/>
    <property type="match status" value="1"/>
</dbReference>
<dbReference type="Ensembl" id="ENSOMET00000027006.1">
    <property type="protein sequence ID" value="ENSOMEP00000033676.1"/>
    <property type="gene ID" value="ENSOMEG00000019807.1"/>
</dbReference>
<dbReference type="Pfam" id="PF00008">
    <property type="entry name" value="EGF"/>
    <property type="match status" value="3"/>
</dbReference>
<dbReference type="PANTHER" id="PTHR12916">
    <property type="entry name" value="CYTOCHROME C OXIDASE POLYPEPTIDE VIC-2"/>
    <property type="match status" value="1"/>
</dbReference>
<dbReference type="GO" id="GO:0005509">
    <property type="term" value="F:calcium ion binding"/>
    <property type="evidence" value="ECO:0007669"/>
    <property type="project" value="InterPro"/>
</dbReference>
<dbReference type="SUPFAM" id="SSF57184">
    <property type="entry name" value="Growth factor receptor domain"/>
    <property type="match status" value="1"/>
</dbReference>
<evidence type="ECO:0000256" key="10">
    <source>
        <dbReference type="ARBA" id="ARBA00023180"/>
    </source>
</evidence>
<dbReference type="SMART" id="SM00181">
    <property type="entry name" value="EGF"/>
    <property type="match status" value="5"/>
</dbReference>
<dbReference type="InterPro" id="IPR018097">
    <property type="entry name" value="EGF_Ca-bd_CS"/>
</dbReference>
<dbReference type="PRINTS" id="PR00010">
    <property type="entry name" value="EGFBLOOD"/>
</dbReference>
<evidence type="ECO:0000256" key="9">
    <source>
        <dbReference type="ARBA" id="ARBA00023157"/>
    </source>
</evidence>
<evidence type="ECO:0000256" key="5">
    <source>
        <dbReference type="ARBA" id="ARBA00022737"/>
    </source>
</evidence>
<name>A0A3B3DUQ7_ORYME</name>
<evidence type="ECO:0000313" key="14">
    <source>
        <dbReference type="Ensembl" id="ENSOMEP00000033676.1"/>
    </source>
</evidence>
<feature type="disulfide bond" evidence="11">
    <location>
        <begin position="119"/>
        <end position="128"/>
    </location>
</feature>
<comment type="caution">
    <text evidence="11">Lacks conserved residue(s) required for the propagation of feature annotation.</text>
</comment>
<dbReference type="Proteomes" id="UP000261560">
    <property type="component" value="Unplaced"/>
</dbReference>
<keyword evidence="6" id="KW-0106">Calcium</keyword>
<keyword evidence="15" id="KW-1185">Reference proteome</keyword>
<evidence type="ECO:0000256" key="4">
    <source>
        <dbReference type="ARBA" id="ARBA00022729"/>
    </source>
</evidence>
<evidence type="ECO:0000256" key="1">
    <source>
        <dbReference type="ARBA" id="ARBA00004479"/>
    </source>
</evidence>
<dbReference type="GO" id="GO:0016020">
    <property type="term" value="C:membrane"/>
    <property type="evidence" value="ECO:0007669"/>
    <property type="project" value="UniProtKB-SubCell"/>
</dbReference>
<dbReference type="FunFam" id="2.10.25.10:FF:000064">
    <property type="entry name" value="Delta-like protein"/>
    <property type="match status" value="1"/>
</dbReference>
<feature type="domain" description="EGF-like" evidence="13">
    <location>
        <begin position="91"/>
        <end position="129"/>
    </location>
</feature>
<feature type="disulfide bond" evidence="11">
    <location>
        <begin position="157"/>
        <end position="166"/>
    </location>
</feature>
<accession>A0A3B3DUQ7</accession>
<dbReference type="FunFam" id="2.10.25.10:FF:000012">
    <property type="entry name" value="Delta-like protein"/>
    <property type="match status" value="1"/>
</dbReference>
<dbReference type="InterPro" id="IPR009030">
    <property type="entry name" value="Growth_fac_rcpt_cys_sf"/>
</dbReference>
<dbReference type="PaxDb" id="30732-ENSOMEP00000033676"/>
<evidence type="ECO:0000259" key="13">
    <source>
        <dbReference type="PROSITE" id="PS50026"/>
    </source>
</evidence>
<dbReference type="GeneTree" id="ENSGT00940000164418"/>